<dbReference type="Proteomes" id="UP000886653">
    <property type="component" value="Unassembled WGS sequence"/>
</dbReference>
<keyword evidence="2" id="KW-0472">Membrane</keyword>
<reference evidence="3" key="1">
    <citation type="submission" date="2013-11" db="EMBL/GenBank/DDBJ databases">
        <title>Genome sequence of the fusiform rust pathogen reveals effectors for host alternation and coevolution with pine.</title>
        <authorList>
            <consortium name="DOE Joint Genome Institute"/>
            <person name="Smith K."/>
            <person name="Pendleton A."/>
            <person name="Kubisiak T."/>
            <person name="Anderson C."/>
            <person name="Salamov A."/>
            <person name="Aerts A."/>
            <person name="Riley R."/>
            <person name="Clum A."/>
            <person name="Lindquist E."/>
            <person name="Ence D."/>
            <person name="Campbell M."/>
            <person name="Kronenberg Z."/>
            <person name="Feau N."/>
            <person name="Dhillon B."/>
            <person name="Hamelin R."/>
            <person name="Burleigh J."/>
            <person name="Smith J."/>
            <person name="Yandell M."/>
            <person name="Nelson C."/>
            <person name="Grigoriev I."/>
            <person name="Davis J."/>
        </authorList>
    </citation>
    <scope>NUCLEOTIDE SEQUENCE</scope>
    <source>
        <strain evidence="3">G11</strain>
    </source>
</reference>
<evidence type="ECO:0000256" key="1">
    <source>
        <dbReference type="SAM" id="MobiDB-lite"/>
    </source>
</evidence>
<feature type="transmembrane region" description="Helical" evidence="2">
    <location>
        <begin position="193"/>
        <end position="214"/>
    </location>
</feature>
<evidence type="ECO:0000313" key="4">
    <source>
        <dbReference type="Proteomes" id="UP000886653"/>
    </source>
</evidence>
<organism evidence="3 4">
    <name type="scientific">Cronartium quercuum f. sp. fusiforme G11</name>
    <dbReference type="NCBI Taxonomy" id="708437"/>
    <lineage>
        <taxon>Eukaryota</taxon>
        <taxon>Fungi</taxon>
        <taxon>Dikarya</taxon>
        <taxon>Basidiomycota</taxon>
        <taxon>Pucciniomycotina</taxon>
        <taxon>Pucciniomycetes</taxon>
        <taxon>Pucciniales</taxon>
        <taxon>Coleosporiaceae</taxon>
        <taxon>Cronartium</taxon>
    </lineage>
</organism>
<feature type="region of interest" description="Disordered" evidence="1">
    <location>
        <begin position="932"/>
        <end position="952"/>
    </location>
</feature>
<sequence length="952" mass="105134">MSQSDEKSLIQFINDIPPGVNAYSTVANQLFSLLQPPTTPAWVQWVQRVILLGYGIMFLQAVYLVSLRIKTKMFRGIIFNELAIFWFYGKAENEYNHVQKLTLNVIKTLQDASLSYSPESYDEGKLLIMLIPERKAESHLNMVNKYIRMAIQVNLYQSVLPSRKIDGRKLNSETGEAIMLKSIGEKTRRKRDLIVMHATIAYTSTLVYLPVIIWQSTFKGDDFLRNPTWLIGTRLSAILIIKNARLELPNPRAQTQKITSPTLELRDVFGRCEVRTNTETISIPEPRLQPNTGGNILEKAAIAIMPLRIPNGGIRTMRTALHTKSQWSPTRMLSPRPFVRSTSESSNASPSSSNSDRKVLASLDGGPVNKISQPIAPNSKAEAKVAFYTMGRIIRAMIFTTLGLGTSAVVAFAGLHLWVENFELPPGNRGLRALKEEEELYGWKEELEGWGAAYAGGGTDSRIGWKARSLVRAAWVAANWQTGQRALSQTGTDVADEDGWMVDSAFAIAETRLQQALLLARKRGLKLDQDGVVDRALMELESRLAYICECINTPLALTKAHQVYERLWQACAGAIDRLGKDGKDCWEIREGMRIATRLGDVGLKLSTSGLILDPLSIVDSQRSAEQYLVWSVTQGLGLAVGDGEAFRKIPTANDQSVFAKPGGIFSFLTKSKQPIIDRDSTTASASQPLKAEVALLEASLDALNQLPPEKILGGPYISPTASRATILALTRFIVHLATVDVNLAYRLQKRTHGVLQKAIPGNLNNNSPDAFLHGNWFQTREALAAVYLAELGYATKHLKPESVVDLCQSALRSLDSVLSKERFQDEVFKRGGTRSASGRLAEQAHRIREEARMTAAMASNILGIMFENCPVNVTKESPAWCGSQPGCSSAKAFFTRALRYSDASTTSDGLGGENRMVSLWNQSRHHLDRVERNIPSTASDPISSKSSSSLSP</sequence>
<dbReference type="EMBL" id="MU167231">
    <property type="protein sequence ID" value="KAG0148989.1"/>
    <property type="molecule type" value="Genomic_DNA"/>
</dbReference>
<feature type="region of interest" description="Disordered" evidence="1">
    <location>
        <begin position="324"/>
        <end position="363"/>
    </location>
</feature>
<protein>
    <submittedName>
        <fullName evidence="3">Uncharacterized protein</fullName>
    </submittedName>
</protein>
<accession>A0A9P6TEL8</accession>
<evidence type="ECO:0000313" key="3">
    <source>
        <dbReference type="EMBL" id="KAG0148989.1"/>
    </source>
</evidence>
<gene>
    <name evidence="3" type="ORF">CROQUDRAFT_89560</name>
</gene>
<evidence type="ECO:0000256" key="2">
    <source>
        <dbReference type="SAM" id="Phobius"/>
    </source>
</evidence>
<keyword evidence="2" id="KW-1133">Transmembrane helix</keyword>
<feature type="compositionally biased region" description="Low complexity" evidence="1">
    <location>
        <begin position="935"/>
        <end position="952"/>
    </location>
</feature>
<feature type="transmembrane region" description="Helical" evidence="2">
    <location>
        <begin position="45"/>
        <end position="65"/>
    </location>
</feature>
<comment type="caution">
    <text evidence="3">The sequence shown here is derived from an EMBL/GenBank/DDBJ whole genome shotgun (WGS) entry which is preliminary data.</text>
</comment>
<keyword evidence="2" id="KW-0812">Transmembrane</keyword>
<name>A0A9P6TEL8_9BASI</name>
<dbReference type="OrthoDB" id="2524554at2759"/>
<proteinExistence type="predicted"/>
<keyword evidence="4" id="KW-1185">Reference proteome</keyword>
<dbReference type="AlphaFoldDB" id="A0A9P6TEL8"/>
<feature type="compositionally biased region" description="Low complexity" evidence="1">
    <location>
        <begin position="341"/>
        <end position="354"/>
    </location>
</feature>